<feature type="region of interest" description="Disordered" evidence="1">
    <location>
        <begin position="1"/>
        <end position="92"/>
    </location>
</feature>
<feature type="compositionally biased region" description="Basic and acidic residues" evidence="1">
    <location>
        <begin position="32"/>
        <end position="48"/>
    </location>
</feature>
<protein>
    <submittedName>
        <fullName evidence="2">Uncharacterized protein</fullName>
    </submittedName>
</protein>
<evidence type="ECO:0000256" key="1">
    <source>
        <dbReference type="SAM" id="MobiDB-lite"/>
    </source>
</evidence>
<proteinExistence type="predicted"/>
<evidence type="ECO:0000313" key="3">
    <source>
        <dbReference type="Proteomes" id="UP001153069"/>
    </source>
</evidence>
<feature type="compositionally biased region" description="Basic and acidic residues" evidence="1">
    <location>
        <begin position="81"/>
        <end position="90"/>
    </location>
</feature>
<dbReference type="Proteomes" id="UP001153069">
    <property type="component" value="Unassembled WGS sequence"/>
</dbReference>
<name>A0A9N8DV92_9STRA</name>
<feature type="compositionally biased region" description="Basic and acidic residues" evidence="1">
    <location>
        <begin position="57"/>
        <end position="68"/>
    </location>
</feature>
<sequence length="112" mass="11742">MSTLASEGQGGANHLPSKSESSTTNTQSTLDHGMHESTVEEAGNEKAAKQTGGNLLEAKDRAAKESARGHVSVPSSALENSRADKEELRQAESLCPKVLPGKVSVRPGACEW</sequence>
<evidence type="ECO:0000313" key="2">
    <source>
        <dbReference type="EMBL" id="CAB9509598.1"/>
    </source>
</evidence>
<dbReference type="AlphaFoldDB" id="A0A9N8DV92"/>
<organism evidence="2 3">
    <name type="scientific">Seminavis robusta</name>
    <dbReference type="NCBI Taxonomy" id="568900"/>
    <lineage>
        <taxon>Eukaryota</taxon>
        <taxon>Sar</taxon>
        <taxon>Stramenopiles</taxon>
        <taxon>Ochrophyta</taxon>
        <taxon>Bacillariophyta</taxon>
        <taxon>Bacillariophyceae</taxon>
        <taxon>Bacillariophycidae</taxon>
        <taxon>Naviculales</taxon>
        <taxon>Naviculaceae</taxon>
        <taxon>Seminavis</taxon>
    </lineage>
</organism>
<feature type="compositionally biased region" description="Polar residues" evidence="1">
    <location>
        <begin position="16"/>
        <end position="30"/>
    </location>
</feature>
<comment type="caution">
    <text evidence="2">The sequence shown here is derived from an EMBL/GenBank/DDBJ whole genome shotgun (WGS) entry which is preliminary data.</text>
</comment>
<dbReference type="EMBL" id="CAICTM010000395">
    <property type="protein sequence ID" value="CAB9509598.1"/>
    <property type="molecule type" value="Genomic_DNA"/>
</dbReference>
<accession>A0A9N8DV92</accession>
<keyword evidence="3" id="KW-1185">Reference proteome</keyword>
<reference evidence="2" key="1">
    <citation type="submission" date="2020-06" db="EMBL/GenBank/DDBJ databases">
        <authorList>
            <consortium name="Plant Systems Biology data submission"/>
        </authorList>
    </citation>
    <scope>NUCLEOTIDE SEQUENCE</scope>
    <source>
        <strain evidence="2">D6</strain>
    </source>
</reference>
<gene>
    <name evidence="2" type="ORF">SEMRO_396_G134300.1</name>
</gene>